<proteinExistence type="predicted"/>
<organism evidence="1">
    <name type="scientific">Arion vulgaris</name>
    <dbReference type="NCBI Taxonomy" id="1028688"/>
    <lineage>
        <taxon>Eukaryota</taxon>
        <taxon>Metazoa</taxon>
        <taxon>Spiralia</taxon>
        <taxon>Lophotrochozoa</taxon>
        <taxon>Mollusca</taxon>
        <taxon>Gastropoda</taxon>
        <taxon>Heterobranchia</taxon>
        <taxon>Euthyneura</taxon>
        <taxon>Panpulmonata</taxon>
        <taxon>Eupulmonata</taxon>
        <taxon>Stylommatophora</taxon>
        <taxon>Helicina</taxon>
        <taxon>Arionoidea</taxon>
        <taxon>Arionidae</taxon>
        <taxon>Arion</taxon>
    </lineage>
</organism>
<feature type="non-terminal residue" evidence="1">
    <location>
        <position position="1"/>
    </location>
</feature>
<sequence>KSSTSAPYIIVEFDGDKALVYANRTNLKRDAQLSIHWCLNYTDQIVQGQSICQEYPQTANYSIKTSADKIQQFEINMRTVDEQREDILSYRTIN</sequence>
<reference evidence="1" key="1">
    <citation type="submission" date="2014-12" db="EMBL/GenBank/DDBJ databases">
        <title>Insight into the proteome of Arion vulgaris.</title>
        <authorList>
            <person name="Aradska J."/>
            <person name="Bulat T."/>
            <person name="Smidak R."/>
            <person name="Sarate P."/>
            <person name="Gangsoo J."/>
            <person name="Sialana F."/>
            <person name="Bilban M."/>
            <person name="Lubec G."/>
        </authorList>
    </citation>
    <scope>NUCLEOTIDE SEQUENCE</scope>
    <source>
        <tissue evidence="1">Skin</tissue>
    </source>
</reference>
<evidence type="ECO:0000313" key="1">
    <source>
        <dbReference type="EMBL" id="CEL00252.1"/>
    </source>
</evidence>
<name>A0A0B7C4W9_9EUPU</name>
<dbReference type="AlphaFoldDB" id="A0A0B7C4W9"/>
<gene>
    <name evidence="1" type="primary">ORF223244</name>
</gene>
<feature type="non-terminal residue" evidence="1">
    <location>
        <position position="94"/>
    </location>
</feature>
<accession>A0A0B7C4W9</accession>
<protein>
    <submittedName>
        <fullName evidence="1">Uncharacterized protein</fullName>
    </submittedName>
</protein>
<dbReference type="EMBL" id="HACG01053381">
    <property type="protein sequence ID" value="CEL00252.1"/>
    <property type="molecule type" value="Transcribed_RNA"/>
</dbReference>